<dbReference type="PROSITE" id="PS51257">
    <property type="entry name" value="PROKAR_LIPOPROTEIN"/>
    <property type="match status" value="1"/>
</dbReference>
<organism evidence="1 2">
    <name type="scientific">Massilia atriviolacea</name>
    <dbReference type="NCBI Taxonomy" id="2495579"/>
    <lineage>
        <taxon>Bacteria</taxon>
        <taxon>Pseudomonadati</taxon>
        <taxon>Pseudomonadota</taxon>
        <taxon>Betaproteobacteria</taxon>
        <taxon>Burkholderiales</taxon>
        <taxon>Oxalobacteraceae</taxon>
        <taxon>Telluria group</taxon>
        <taxon>Massilia</taxon>
    </lineage>
</organism>
<accession>A0A430HTJ2</accession>
<protein>
    <submittedName>
        <fullName evidence="1">Uncharacterized protein</fullName>
    </submittedName>
</protein>
<proteinExistence type="predicted"/>
<gene>
    <name evidence="1" type="ORF">EJB06_01725</name>
</gene>
<evidence type="ECO:0000313" key="2">
    <source>
        <dbReference type="Proteomes" id="UP000278085"/>
    </source>
</evidence>
<comment type="caution">
    <text evidence="1">The sequence shown here is derived from an EMBL/GenBank/DDBJ whole genome shotgun (WGS) entry which is preliminary data.</text>
</comment>
<sequence length="67" mass="6474">MAGKAGSQNTGTNGVGGAASGLACGAGAVSRGLAFLAGAWADAAGARKIMPSKITTELNFMTLIPVH</sequence>
<name>A0A430HTJ2_9BURK</name>
<dbReference type="EMBL" id="RXLQ01000001">
    <property type="protein sequence ID" value="RSZ60883.1"/>
    <property type="molecule type" value="Genomic_DNA"/>
</dbReference>
<dbReference type="Proteomes" id="UP000278085">
    <property type="component" value="Unassembled WGS sequence"/>
</dbReference>
<evidence type="ECO:0000313" key="1">
    <source>
        <dbReference type="EMBL" id="RSZ60883.1"/>
    </source>
</evidence>
<dbReference type="AlphaFoldDB" id="A0A430HTJ2"/>
<keyword evidence="2" id="KW-1185">Reference proteome</keyword>
<reference evidence="1 2" key="1">
    <citation type="submission" date="2018-12" db="EMBL/GenBank/DDBJ databases">
        <authorList>
            <person name="Yang E."/>
        </authorList>
    </citation>
    <scope>NUCLEOTIDE SEQUENCE [LARGE SCALE GENOMIC DNA]</scope>
    <source>
        <strain evidence="1 2">SOD</strain>
    </source>
</reference>